<name>A0A2H1V9A6_SPOFR</name>
<dbReference type="EMBL" id="ODYU01001345">
    <property type="protein sequence ID" value="SOQ37399.1"/>
    <property type="molecule type" value="Genomic_DNA"/>
</dbReference>
<evidence type="ECO:0000313" key="2">
    <source>
        <dbReference type="EMBL" id="SOQ37399.1"/>
    </source>
</evidence>
<proteinExistence type="predicted"/>
<feature type="region of interest" description="Disordered" evidence="1">
    <location>
        <begin position="32"/>
        <end position="60"/>
    </location>
</feature>
<reference evidence="2" key="1">
    <citation type="submission" date="2016-07" db="EMBL/GenBank/DDBJ databases">
        <authorList>
            <person name="Bretaudeau A."/>
        </authorList>
    </citation>
    <scope>NUCLEOTIDE SEQUENCE</scope>
    <source>
        <strain evidence="2">Rice</strain>
        <tissue evidence="2">Whole body</tissue>
    </source>
</reference>
<organism evidence="2">
    <name type="scientific">Spodoptera frugiperda</name>
    <name type="common">Fall armyworm</name>
    <dbReference type="NCBI Taxonomy" id="7108"/>
    <lineage>
        <taxon>Eukaryota</taxon>
        <taxon>Metazoa</taxon>
        <taxon>Ecdysozoa</taxon>
        <taxon>Arthropoda</taxon>
        <taxon>Hexapoda</taxon>
        <taxon>Insecta</taxon>
        <taxon>Pterygota</taxon>
        <taxon>Neoptera</taxon>
        <taxon>Endopterygota</taxon>
        <taxon>Lepidoptera</taxon>
        <taxon>Glossata</taxon>
        <taxon>Ditrysia</taxon>
        <taxon>Noctuoidea</taxon>
        <taxon>Noctuidae</taxon>
        <taxon>Amphipyrinae</taxon>
        <taxon>Spodoptera</taxon>
    </lineage>
</organism>
<gene>
    <name evidence="2" type="ORF">SFRICE_014158</name>
</gene>
<dbReference type="AlphaFoldDB" id="A0A2H1V9A6"/>
<protein>
    <submittedName>
        <fullName evidence="2">SFRICE_014158</fullName>
    </submittedName>
</protein>
<sequence>MKLTNLNLHQWQLYCSFLTSPVNTSHLHLSMTRAKAGKGADGSSDGKQSPPPMDTRSTRGVTMKRLLDVDASAHAAHNEESLYDSKLVELFATNAHDSSYIYYDITETNRDSDNLIDK</sequence>
<evidence type="ECO:0000256" key="1">
    <source>
        <dbReference type="SAM" id="MobiDB-lite"/>
    </source>
</evidence>
<accession>A0A2H1V9A6</accession>